<evidence type="ECO:0000313" key="2">
    <source>
        <dbReference type="Proteomes" id="UP000019423"/>
    </source>
</evidence>
<reference evidence="1 2" key="1">
    <citation type="submission" date="2014-01" db="EMBL/GenBank/DDBJ databases">
        <title>Complete genome sequence of ionizing-radiation resistance bacterium Hymenobacter swuensis DY53.</title>
        <authorList>
            <person name="Jung J.-H."/>
            <person name="Jeong S.-W."/>
            <person name="Joe M.-H."/>
            <person name="Cho y.-j."/>
            <person name="Kim M.-K."/>
            <person name="Lim S.-Y."/>
        </authorList>
    </citation>
    <scope>NUCLEOTIDE SEQUENCE [LARGE SCALE GENOMIC DNA]</scope>
    <source>
        <strain evidence="1 2">DY53</strain>
    </source>
</reference>
<organism evidence="1 2">
    <name type="scientific">Hymenobacter swuensis DY53</name>
    <dbReference type="NCBI Taxonomy" id="1227739"/>
    <lineage>
        <taxon>Bacteria</taxon>
        <taxon>Pseudomonadati</taxon>
        <taxon>Bacteroidota</taxon>
        <taxon>Cytophagia</taxon>
        <taxon>Cytophagales</taxon>
        <taxon>Hymenobacteraceae</taxon>
        <taxon>Hymenobacter</taxon>
    </lineage>
</organism>
<protein>
    <submittedName>
        <fullName evidence="1">Uncharacterized protein</fullName>
    </submittedName>
</protein>
<name>W8F0M3_9BACT</name>
<dbReference type="EMBL" id="CP007145">
    <property type="protein sequence ID" value="AHJ98438.1"/>
    <property type="molecule type" value="Genomic_DNA"/>
</dbReference>
<gene>
    <name evidence="1" type="ORF">Hsw_2843</name>
</gene>
<dbReference type="AlphaFoldDB" id="W8F0M3"/>
<keyword evidence="2" id="KW-1185">Reference proteome</keyword>
<accession>W8F0M3</accession>
<evidence type="ECO:0000313" key="1">
    <source>
        <dbReference type="EMBL" id="AHJ98438.1"/>
    </source>
</evidence>
<dbReference type="HOGENOM" id="CLU_3200788_0_0_10"/>
<dbReference type="Proteomes" id="UP000019423">
    <property type="component" value="Chromosome"/>
</dbReference>
<proteinExistence type="predicted"/>
<dbReference type="KEGG" id="hsw:Hsw_2843"/>
<sequence length="45" mass="5030">MIHSNGIAFATEMGLYRTGRANAIFRTIASTTTINRNKKSRFTIP</sequence>